<protein>
    <submittedName>
        <fullName evidence="1">Uncharacterized protein</fullName>
    </submittedName>
</protein>
<dbReference type="Proteomes" id="UP000053660">
    <property type="component" value="Unassembled WGS sequence"/>
</dbReference>
<evidence type="ECO:0000313" key="2">
    <source>
        <dbReference type="Proteomes" id="UP000053660"/>
    </source>
</evidence>
<keyword evidence="2" id="KW-1185">Reference proteome</keyword>
<organism evidence="1 2">
    <name type="scientific">Oesophagostomum dentatum</name>
    <name type="common">Nodular worm</name>
    <dbReference type="NCBI Taxonomy" id="61180"/>
    <lineage>
        <taxon>Eukaryota</taxon>
        <taxon>Metazoa</taxon>
        <taxon>Ecdysozoa</taxon>
        <taxon>Nematoda</taxon>
        <taxon>Chromadorea</taxon>
        <taxon>Rhabditida</taxon>
        <taxon>Rhabditina</taxon>
        <taxon>Rhabditomorpha</taxon>
        <taxon>Strongyloidea</taxon>
        <taxon>Strongylidae</taxon>
        <taxon>Oesophagostomum</taxon>
    </lineage>
</organism>
<gene>
    <name evidence="1" type="ORF">OESDEN_23667</name>
</gene>
<evidence type="ECO:0000313" key="1">
    <source>
        <dbReference type="EMBL" id="KHJ76712.1"/>
    </source>
</evidence>
<accession>A0A0B1RZQ1</accession>
<name>A0A0B1RZQ1_OESDE</name>
<dbReference type="EMBL" id="KN611483">
    <property type="protein sequence ID" value="KHJ76712.1"/>
    <property type="molecule type" value="Genomic_DNA"/>
</dbReference>
<reference evidence="1 2" key="1">
    <citation type="submission" date="2014-03" db="EMBL/GenBank/DDBJ databases">
        <title>Draft genome of the hookworm Oesophagostomum dentatum.</title>
        <authorList>
            <person name="Mitreva M."/>
        </authorList>
    </citation>
    <scope>NUCLEOTIDE SEQUENCE [LARGE SCALE GENOMIC DNA]</scope>
    <source>
        <strain evidence="1 2">OD-Hann</strain>
    </source>
</reference>
<sequence length="99" mass="10987">RAMWSQAADAVNGVDAKNVRIVTHTEKLSVKETFPDICLCGICVYTRDPRLMRVSIAATSLLLAKGVCLASCQLSEINRCEQPRRRLIGMITDNVPRRA</sequence>
<feature type="non-terminal residue" evidence="1">
    <location>
        <position position="1"/>
    </location>
</feature>
<proteinExistence type="predicted"/>
<dbReference type="AlphaFoldDB" id="A0A0B1RZQ1"/>